<keyword evidence="2" id="KW-1185">Reference proteome</keyword>
<comment type="caution">
    <text evidence="1">The sequence shown here is derived from an EMBL/GenBank/DDBJ whole genome shotgun (WGS) entry which is preliminary data.</text>
</comment>
<reference evidence="1 2" key="1">
    <citation type="submission" date="2024-05" db="EMBL/GenBank/DDBJ databases">
        <title>Culex pipiens pipiens assembly and annotation.</title>
        <authorList>
            <person name="Alout H."/>
            <person name="Durand T."/>
        </authorList>
    </citation>
    <scope>NUCLEOTIDE SEQUENCE [LARGE SCALE GENOMIC DNA]</scope>
    <source>
        <strain evidence="1">HA-2024</strain>
        <tissue evidence="1">Whole body</tissue>
    </source>
</reference>
<dbReference type="AlphaFoldDB" id="A0ABD1DUT8"/>
<evidence type="ECO:0000313" key="1">
    <source>
        <dbReference type="EMBL" id="KAL1402682.1"/>
    </source>
</evidence>
<name>A0ABD1DUT8_CULPP</name>
<gene>
    <name evidence="1" type="ORF">pipiens_005981</name>
</gene>
<protein>
    <submittedName>
        <fullName evidence="1">Uncharacterized protein</fullName>
    </submittedName>
</protein>
<sequence length="349" mass="39072">MPETHRALPGWPDFAKLLDRSDETMSWLPVTVLCHVLLLHGVCADFGLPGGVPDSWMVEFNAVQLRDALNEVVGSLQRIPAVLYSERVQESAKIITELMNNYQTGVKNINNELAGAVKRLTPFTSDSSLLLLQDSISESFTRTYYALLNRDEPDVFTIKQTFQTLRYKMSDLLRSTSQQLFSDIQTTAESLASMILTRSAASERCTPLLSPRILGTFGPMHGDIVNCINRERNRLSRITDSVDKVMQLLQVTAADFSSDIGSCSRFGAFATDRAEFVRAKGCLETNVQELYRYDQVINSILTLLQPSVEKEADASRFRLHLCVTQRTDELRSLMEDTRQAVGTCVDTVA</sequence>
<dbReference type="Proteomes" id="UP001562425">
    <property type="component" value="Unassembled WGS sequence"/>
</dbReference>
<accession>A0ABD1DUT8</accession>
<evidence type="ECO:0000313" key="2">
    <source>
        <dbReference type="Proteomes" id="UP001562425"/>
    </source>
</evidence>
<organism evidence="1 2">
    <name type="scientific">Culex pipiens pipiens</name>
    <name type="common">Northern house mosquito</name>
    <dbReference type="NCBI Taxonomy" id="38569"/>
    <lineage>
        <taxon>Eukaryota</taxon>
        <taxon>Metazoa</taxon>
        <taxon>Ecdysozoa</taxon>
        <taxon>Arthropoda</taxon>
        <taxon>Hexapoda</taxon>
        <taxon>Insecta</taxon>
        <taxon>Pterygota</taxon>
        <taxon>Neoptera</taxon>
        <taxon>Endopterygota</taxon>
        <taxon>Diptera</taxon>
        <taxon>Nematocera</taxon>
        <taxon>Culicoidea</taxon>
        <taxon>Culicidae</taxon>
        <taxon>Culicinae</taxon>
        <taxon>Culicini</taxon>
        <taxon>Culex</taxon>
        <taxon>Culex</taxon>
    </lineage>
</organism>
<dbReference type="EMBL" id="JBEHCU010002607">
    <property type="protein sequence ID" value="KAL1402682.1"/>
    <property type="molecule type" value="Genomic_DNA"/>
</dbReference>
<proteinExistence type="predicted"/>